<comment type="caution">
    <text evidence="2">The sequence shown here is derived from an EMBL/GenBank/DDBJ whole genome shotgun (WGS) entry which is preliminary data.</text>
</comment>
<reference evidence="4 5" key="1">
    <citation type="journal article" date="2017" name="BMC Genomics">
        <title>Genome sequencing of 39 Akkermansia muciniphila isolates reveals its population structure, genomic and functional diverisity, and global distribution in mammalian gut microbiotas.</title>
        <authorList>
            <person name="Guo X."/>
            <person name="Li S."/>
            <person name="Zhang J."/>
            <person name="Wu F."/>
            <person name="Li X."/>
            <person name="Wu D."/>
            <person name="Zhang M."/>
            <person name="Ou Z."/>
            <person name="Jie Z."/>
            <person name="Yan Q."/>
            <person name="Li P."/>
            <person name="Yi J."/>
            <person name="Peng Y."/>
        </authorList>
    </citation>
    <scope>NUCLEOTIDE SEQUENCE [LARGE SCALE GENOMIC DNA]</scope>
    <source>
        <strain evidence="3 5">GP28</strain>
        <strain evidence="2 4">GP43</strain>
    </source>
</reference>
<dbReference type="Proteomes" id="UP000236075">
    <property type="component" value="Unassembled WGS sequence"/>
</dbReference>
<dbReference type="Proteomes" id="UP000235914">
    <property type="component" value="Unassembled WGS sequence"/>
</dbReference>
<evidence type="ECO:0000313" key="3">
    <source>
        <dbReference type="EMBL" id="PND04906.1"/>
    </source>
</evidence>
<accession>A0A2N8IA18</accession>
<evidence type="ECO:0000313" key="4">
    <source>
        <dbReference type="Proteomes" id="UP000235914"/>
    </source>
</evidence>
<sequence>METFSGIFPFFLQRPSTGERQPSTFSGRFPPAFHDGPPKYEGAQPRNSSMPHKVKNISLKKRDGIP</sequence>
<dbReference type="EMBL" id="PJKN01000004">
    <property type="protein sequence ID" value="PNC56004.1"/>
    <property type="molecule type" value="Genomic_DNA"/>
</dbReference>
<gene>
    <name evidence="3" type="ORF">CXT95_00270</name>
    <name evidence="2" type="ORF">CXU09_07955</name>
</gene>
<dbReference type="AlphaFoldDB" id="A0A2N8IA18"/>
<evidence type="ECO:0000313" key="5">
    <source>
        <dbReference type="Proteomes" id="UP000236075"/>
    </source>
</evidence>
<protein>
    <submittedName>
        <fullName evidence="2">Uncharacterized protein</fullName>
    </submittedName>
</protein>
<feature type="compositionally biased region" description="Polar residues" evidence="1">
    <location>
        <begin position="14"/>
        <end position="26"/>
    </location>
</feature>
<name>A0A2N8IA18_9BACT</name>
<evidence type="ECO:0000256" key="1">
    <source>
        <dbReference type="SAM" id="MobiDB-lite"/>
    </source>
</evidence>
<proteinExistence type="predicted"/>
<organism evidence="2 4">
    <name type="scientific">Akkermansia muciniphila</name>
    <dbReference type="NCBI Taxonomy" id="239935"/>
    <lineage>
        <taxon>Bacteria</taxon>
        <taxon>Pseudomonadati</taxon>
        <taxon>Verrucomicrobiota</taxon>
        <taxon>Verrucomicrobiia</taxon>
        <taxon>Verrucomicrobiales</taxon>
        <taxon>Akkermansiaceae</taxon>
        <taxon>Akkermansia</taxon>
    </lineage>
</organism>
<evidence type="ECO:0000313" key="2">
    <source>
        <dbReference type="EMBL" id="PNC56004.1"/>
    </source>
</evidence>
<feature type="region of interest" description="Disordered" evidence="1">
    <location>
        <begin position="13"/>
        <end position="66"/>
    </location>
</feature>
<dbReference type="EMBL" id="PJLB01000004">
    <property type="protein sequence ID" value="PND04906.1"/>
    <property type="molecule type" value="Genomic_DNA"/>
</dbReference>